<dbReference type="HOGENOM" id="CLU_052011_1_1_9"/>
<gene>
    <name evidence="2" type="ORF">HMPREF9429_01294</name>
</gene>
<dbReference type="InterPro" id="IPR019554">
    <property type="entry name" value="Soluble_ligand-bd"/>
</dbReference>
<proteinExistence type="predicted"/>
<evidence type="ECO:0000313" key="3">
    <source>
        <dbReference type="Proteomes" id="UP000003195"/>
    </source>
</evidence>
<dbReference type="InterPro" id="IPR004509">
    <property type="entry name" value="Competence_ComEA_HhH"/>
</dbReference>
<dbReference type="GO" id="GO:0003677">
    <property type="term" value="F:DNA binding"/>
    <property type="evidence" value="ECO:0007669"/>
    <property type="project" value="InterPro"/>
</dbReference>
<dbReference type="PANTHER" id="PTHR21180:SF32">
    <property type="entry name" value="ENDONUCLEASE_EXONUCLEASE_PHOSPHATASE FAMILY DOMAIN-CONTAINING PROTEIN 1"/>
    <property type="match status" value="1"/>
</dbReference>
<comment type="caution">
    <text evidence="2">The sequence shown here is derived from an EMBL/GenBank/DDBJ whole genome shotgun (WGS) entry which is preliminary data.</text>
</comment>
<dbReference type="AlphaFoldDB" id="E2ZCC2"/>
<dbReference type="STRING" id="706434.HMPREF9429_01294"/>
<name>E2ZCC2_9FIRM</name>
<dbReference type="NCBIfam" id="TIGR00426">
    <property type="entry name" value="competence protein ComEA helix-hairpin-helix repeat region"/>
    <property type="match status" value="1"/>
</dbReference>
<dbReference type="PANTHER" id="PTHR21180">
    <property type="entry name" value="ENDONUCLEASE/EXONUCLEASE/PHOSPHATASE FAMILY DOMAIN-CONTAINING PROTEIN 1"/>
    <property type="match status" value="1"/>
</dbReference>
<dbReference type="SMART" id="SM00278">
    <property type="entry name" value="HhH1"/>
    <property type="match status" value="2"/>
</dbReference>
<evidence type="ECO:0000259" key="1">
    <source>
        <dbReference type="SMART" id="SM00278"/>
    </source>
</evidence>
<feature type="domain" description="Helix-hairpin-helix DNA-binding motif class 1" evidence="1">
    <location>
        <begin position="158"/>
        <end position="177"/>
    </location>
</feature>
<dbReference type="Pfam" id="PF12836">
    <property type="entry name" value="HHH_3"/>
    <property type="match status" value="1"/>
</dbReference>
<organism evidence="2 3">
    <name type="scientific">Megasphaera micronuciformis F0359</name>
    <dbReference type="NCBI Taxonomy" id="706434"/>
    <lineage>
        <taxon>Bacteria</taxon>
        <taxon>Bacillati</taxon>
        <taxon>Bacillota</taxon>
        <taxon>Negativicutes</taxon>
        <taxon>Veillonellales</taxon>
        <taxon>Veillonellaceae</taxon>
        <taxon>Megasphaera</taxon>
    </lineage>
</organism>
<dbReference type="Gene3D" id="1.10.150.280">
    <property type="entry name" value="AF1531-like domain"/>
    <property type="match status" value="1"/>
</dbReference>
<feature type="domain" description="Helix-hairpin-helix DNA-binding motif class 1" evidence="1">
    <location>
        <begin position="128"/>
        <end position="147"/>
    </location>
</feature>
<dbReference type="SUPFAM" id="SSF47781">
    <property type="entry name" value="RuvA domain 2-like"/>
    <property type="match status" value="1"/>
</dbReference>
<reference evidence="2 3" key="1">
    <citation type="submission" date="2010-08" db="EMBL/GenBank/DDBJ databases">
        <authorList>
            <person name="Weinstock G."/>
            <person name="Sodergren E."/>
            <person name="Clifton S."/>
            <person name="Fulton L."/>
            <person name="Fulton B."/>
            <person name="Courtney L."/>
            <person name="Fronick C."/>
            <person name="Harrison M."/>
            <person name="Strong C."/>
            <person name="Farmer C."/>
            <person name="Delahaunty K."/>
            <person name="Markovic C."/>
            <person name="Hall O."/>
            <person name="Minx P."/>
            <person name="Tomlinson C."/>
            <person name="Mitreva M."/>
            <person name="Hou S."/>
            <person name="Chen J."/>
            <person name="Wollam A."/>
            <person name="Pepin K.H."/>
            <person name="Johnson M."/>
            <person name="Bhonagiri V."/>
            <person name="Zhang X."/>
            <person name="Suruliraj S."/>
            <person name="Warren W."/>
            <person name="Chinwalla A."/>
            <person name="Mardis E.R."/>
            <person name="Wilson R.K."/>
        </authorList>
    </citation>
    <scope>NUCLEOTIDE SEQUENCE [LARGE SCALE GENOMIC DNA]</scope>
    <source>
        <strain evidence="2 3">F0359</strain>
    </source>
</reference>
<keyword evidence="3" id="KW-1185">Reference proteome</keyword>
<dbReference type="EMBL" id="AECS01000037">
    <property type="protein sequence ID" value="EFQ04109.1"/>
    <property type="molecule type" value="Genomic_DNA"/>
</dbReference>
<dbReference type="GO" id="GO:0006281">
    <property type="term" value="P:DNA repair"/>
    <property type="evidence" value="ECO:0007669"/>
    <property type="project" value="InterPro"/>
</dbReference>
<dbReference type="Pfam" id="PF10531">
    <property type="entry name" value="SLBB"/>
    <property type="match status" value="1"/>
</dbReference>
<evidence type="ECO:0000313" key="2">
    <source>
        <dbReference type="EMBL" id="EFQ04109.1"/>
    </source>
</evidence>
<accession>E2ZCC2</accession>
<dbReference type="GO" id="GO:0015627">
    <property type="term" value="C:type II protein secretion system complex"/>
    <property type="evidence" value="ECO:0007669"/>
    <property type="project" value="TreeGrafter"/>
</dbReference>
<dbReference type="InterPro" id="IPR010994">
    <property type="entry name" value="RuvA_2-like"/>
</dbReference>
<dbReference type="Gene3D" id="3.10.560.10">
    <property type="entry name" value="Outer membrane lipoprotein wza domain like"/>
    <property type="match status" value="1"/>
</dbReference>
<dbReference type="InterPro" id="IPR051675">
    <property type="entry name" value="Endo/Exo/Phosphatase_dom_1"/>
</dbReference>
<dbReference type="GO" id="GO:0015628">
    <property type="term" value="P:protein secretion by the type II secretion system"/>
    <property type="evidence" value="ECO:0007669"/>
    <property type="project" value="TreeGrafter"/>
</dbReference>
<dbReference type="InterPro" id="IPR003583">
    <property type="entry name" value="Hlx-hairpin-Hlx_DNA-bd_motif"/>
</dbReference>
<sequence length="180" mass="19444">MSMKRIFLLFPLLTALGLAVYGNSLVEATLPEEMTAVPEIQVENDRLLYVYISGAVKSPGVYSYKRPLLVGEVIKDAGGFNSYADSEAINAAAPIEDGLHIHIPYKTDGIGVAVKDDHKIHLNEADEKTLTSLNGIGPAMAAAIIAYRNEHGSFTSVEELKQVKGIGAAKYEKLKDVVDL</sequence>
<dbReference type="eggNOG" id="COG1555">
    <property type="taxonomic scope" value="Bacteria"/>
</dbReference>
<protein>
    <submittedName>
        <fullName evidence="2">ComEA protein</fullName>
    </submittedName>
</protein>
<dbReference type="Proteomes" id="UP000003195">
    <property type="component" value="Unassembled WGS sequence"/>
</dbReference>